<dbReference type="Gene3D" id="2.30.320.10">
    <property type="entry name" value="YwqG-like"/>
    <property type="match status" value="1"/>
</dbReference>
<name>A0ABZ1Y028_9ACTN</name>
<protein>
    <submittedName>
        <fullName evidence="1">DUF1963 domain-containing protein</fullName>
    </submittedName>
</protein>
<dbReference type="InterPro" id="IPR035948">
    <property type="entry name" value="YwqG-like_sf"/>
</dbReference>
<organism evidence="1">
    <name type="scientific">Streptomyces althioticus</name>
    <dbReference type="NCBI Taxonomy" id="83380"/>
    <lineage>
        <taxon>Bacteria</taxon>
        <taxon>Bacillati</taxon>
        <taxon>Actinomycetota</taxon>
        <taxon>Actinomycetes</taxon>
        <taxon>Kitasatosporales</taxon>
        <taxon>Streptomycetaceae</taxon>
        <taxon>Streptomyces</taxon>
        <taxon>Streptomyces althioticus group</taxon>
    </lineage>
</organism>
<dbReference type="Pfam" id="PF09234">
    <property type="entry name" value="DUF1963"/>
    <property type="match status" value="1"/>
</dbReference>
<dbReference type="EMBL" id="CP109207">
    <property type="protein sequence ID" value="WUU52811.1"/>
    <property type="molecule type" value="Genomic_DNA"/>
</dbReference>
<evidence type="ECO:0000313" key="1">
    <source>
        <dbReference type="EMBL" id="WUU52811.1"/>
    </source>
</evidence>
<dbReference type="RefSeq" id="WP_395758372.1">
    <property type="nucleotide sequence ID" value="NZ_CP109207.1"/>
</dbReference>
<gene>
    <name evidence="1" type="ORF">OIE82_06585</name>
</gene>
<reference evidence="1" key="1">
    <citation type="submission" date="2022-10" db="EMBL/GenBank/DDBJ databases">
        <title>The complete genomes of actinobacterial strains from the NBC collection.</title>
        <authorList>
            <person name="Joergensen T.S."/>
            <person name="Alvarez Arevalo M."/>
            <person name="Sterndorff E.B."/>
            <person name="Faurdal D."/>
            <person name="Vuksanovic O."/>
            <person name="Mourched A.-S."/>
            <person name="Charusanti P."/>
            <person name="Shaw S."/>
            <person name="Blin K."/>
            <person name="Weber T."/>
        </authorList>
    </citation>
    <scope>NUCLEOTIDE SEQUENCE [LARGE SCALE GENOMIC DNA]</scope>
    <source>
        <strain evidence="1">NBC 01686</strain>
    </source>
</reference>
<sequence>MISELRDLLRPFHDEALAQGIPADDVDRWVAVARPCATLTPSEDGPDPVVGRFGGPLALPDDVPTPGAPFVASIDLAALPADATDLPLPPDGRLLFFAWPEGEYPDSAGQVVYVPAGATVTERDKHTSWNPGDVDEYRAMFDSYPQGPLRARIDVSLPYHSHVTPPGERRSVPVPGHPRAEELVEVWEEVQDDIAPSGPFQLGGYADEEAVYVDPVETAVSTVEQAVKSGSWDGPVSSDPADWVLLADWYAGEDVRRWEGSTVHWVIPREDLAARRFGRAFATVFWNP</sequence>
<proteinExistence type="predicted"/>
<dbReference type="InterPro" id="IPR015315">
    <property type="entry name" value="DUF1963"/>
</dbReference>
<dbReference type="SUPFAM" id="SSF103032">
    <property type="entry name" value="Hypothetical protein YwqG"/>
    <property type="match status" value="1"/>
</dbReference>
<accession>A0ABZ1Y028</accession>